<dbReference type="Pfam" id="PF18448">
    <property type="entry name" value="CBM46"/>
    <property type="match status" value="1"/>
</dbReference>
<evidence type="ECO:0000259" key="11">
    <source>
        <dbReference type="Pfam" id="PF00150"/>
    </source>
</evidence>
<dbReference type="InterPro" id="IPR013783">
    <property type="entry name" value="Ig-like_fold"/>
</dbReference>
<dbReference type="InterPro" id="IPR001547">
    <property type="entry name" value="Glyco_hydro_5"/>
</dbReference>
<comment type="similarity">
    <text evidence="7">Belongs to the glycosyl hydrolase 5 (cellulase A) family.</text>
</comment>
<name>A0AA95F2G1_9BACL</name>
<dbReference type="PANTHER" id="PTHR31297:SF17">
    <property type="entry name" value="ENDOGLUCANASE"/>
    <property type="match status" value="1"/>
</dbReference>
<keyword evidence="15" id="KW-1185">Reference proteome</keyword>
<dbReference type="Gene3D" id="2.60.40.10">
    <property type="entry name" value="Immunoglobulins"/>
    <property type="match status" value="1"/>
</dbReference>
<dbReference type="PANTHER" id="PTHR31297">
    <property type="entry name" value="GLUCAN ENDO-1,6-BETA-GLUCOSIDASE B"/>
    <property type="match status" value="1"/>
</dbReference>
<evidence type="ECO:0000259" key="12">
    <source>
        <dbReference type="Pfam" id="PF03442"/>
    </source>
</evidence>
<proteinExistence type="inferred from homology"/>
<keyword evidence="9" id="KW-1133">Transmembrane helix</keyword>
<dbReference type="InterPro" id="IPR017853">
    <property type="entry name" value="GH"/>
</dbReference>
<dbReference type="Pfam" id="PF03442">
    <property type="entry name" value="CBM_X2"/>
    <property type="match status" value="1"/>
</dbReference>
<keyword evidence="6" id="KW-0624">Polysaccharide degradation</keyword>
<evidence type="ECO:0000256" key="5">
    <source>
        <dbReference type="ARBA" id="ARBA00023295"/>
    </source>
</evidence>
<keyword evidence="2 7" id="KW-0378">Hydrolase</keyword>
<accession>A0AA95F2G1</accession>
<evidence type="ECO:0000313" key="15">
    <source>
        <dbReference type="Proteomes" id="UP001178662"/>
    </source>
</evidence>
<dbReference type="InterPro" id="IPR005102">
    <property type="entry name" value="Carbo-bd_X2"/>
</dbReference>
<organism evidence="14 15">
    <name type="scientific">Candidatus Cohnella colombiensis</name>
    <dbReference type="NCBI Taxonomy" id="3121368"/>
    <lineage>
        <taxon>Bacteria</taxon>
        <taxon>Bacillati</taxon>
        <taxon>Bacillota</taxon>
        <taxon>Bacilli</taxon>
        <taxon>Bacillales</taxon>
        <taxon>Paenibacillaceae</taxon>
        <taxon>Cohnella</taxon>
    </lineage>
</organism>
<dbReference type="AlphaFoldDB" id="A0AA95F2G1"/>
<feature type="signal peptide" evidence="10">
    <location>
        <begin position="1"/>
        <end position="31"/>
    </location>
</feature>
<feature type="transmembrane region" description="Helical" evidence="9">
    <location>
        <begin position="611"/>
        <end position="632"/>
    </location>
</feature>
<dbReference type="GO" id="GO:0030245">
    <property type="term" value="P:cellulose catabolic process"/>
    <property type="evidence" value="ECO:0007669"/>
    <property type="project" value="UniProtKB-KW"/>
</dbReference>
<protein>
    <submittedName>
        <fullName evidence="14">Cellulase family glycosylhydrolase</fullName>
    </submittedName>
</protein>
<evidence type="ECO:0000256" key="10">
    <source>
        <dbReference type="SAM" id="SignalP"/>
    </source>
</evidence>
<evidence type="ECO:0000259" key="13">
    <source>
        <dbReference type="Pfam" id="PF18448"/>
    </source>
</evidence>
<dbReference type="InterPro" id="IPR040946">
    <property type="entry name" value="CBM46"/>
</dbReference>
<reference evidence="14" key="1">
    <citation type="submission" date="2023-03" db="EMBL/GenBank/DDBJ databases">
        <title>Andean soil-derived lignocellulolytic bacterial consortium as a source of novel taxa and putative plastic-active enzymes.</title>
        <authorList>
            <person name="Diaz-Garcia L."/>
            <person name="Chuvochina M."/>
            <person name="Feuerriegel G."/>
            <person name="Bunk B."/>
            <person name="Sproer C."/>
            <person name="Streit W.R."/>
            <person name="Rodriguez L.M."/>
            <person name="Overmann J."/>
            <person name="Jimenez D.J."/>
        </authorList>
    </citation>
    <scope>NUCLEOTIDE SEQUENCE</scope>
    <source>
        <strain evidence="14">MAG 2441</strain>
    </source>
</reference>
<dbReference type="Pfam" id="PF00150">
    <property type="entry name" value="Cellulase"/>
    <property type="match status" value="1"/>
</dbReference>
<dbReference type="Gene3D" id="3.20.20.80">
    <property type="entry name" value="Glycosidases"/>
    <property type="match status" value="1"/>
</dbReference>
<feature type="domain" description="Endoglucanase B carbohydrate binding" evidence="13">
    <location>
        <begin position="460"/>
        <end position="562"/>
    </location>
</feature>
<evidence type="ECO:0000256" key="8">
    <source>
        <dbReference type="SAM" id="MobiDB-lite"/>
    </source>
</evidence>
<dbReference type="GO" id="GO:0009986">
    <property type="term" value="C:cell surface"/>
    <property type="evidence" value="ECO:0007669"/>
    <property type="project" value="TreeGrafter"/>
</dbReference>
<evidence type="ECO:0000256" key="4">
    <source>
        <dbReference type="ARBA" id="ARBA00023277"/>
    </source>
</evidence>
<evidence type="ECO:0000313" key="14">
    <source>
        <dbReference type="EMBL" id="WEK53525.1"/>
    </source>
</evidence>
<dbReference type="GO" id="GO:0005576">
    <property type="term" value="C:extracellular region"/>
    <property type="evidence" value="ECO:0007669"/>
    <property type="project" value="TreeGrafter"/>
</dbReference>
<dbReference type="SUPFAM" id="SSF51445">
    <property type="entry name" value="(Trans)glycosidases"/>
    <property type="match status" value="1"/>
</dbReference>
<dbReference type="InterPro" id="IPR014756">
    <property type="entry name" value="Ig_E-set"/>
</dbReference>
<keyword evidence="9" id="KW-0472">Membrane</keyword>
<feature type="compositionally biased region" description="Polar residues" evidence="8">
    <location>
        <begin position="560"/>
        <end position="577"/>
    </location>
</feature>
<evidence type="ECO:0000256" key="2">
    <source>
        <dbReference type="ARBA" id="ARBA00022801"/>
    </source>
</evidence>
<dbReference type="Proteomes" id="UP001178662">
    <property type="component" value="Chromosome"/>
</dbReference>
<dbReference type="PROSITE" id="PS00659">
    <property type="entry name" value="GLYCOSYL_HYDROL_F5"/>
    <property type="match status" value="1"/>
</dbReference>
<feature type="domain" description="Carbohydrate binding X2" evidence="12">
    <location>
        <begin position="372"/>
        <end position="454"/>
    </location>
</feature>
<evidence type="ECO:0000256" key="6">
    <source>
        <dbReference type="ARBA" id="ARBA00023326"/>
    </source>
</evidence>
<evidence type="ECO:0000256" key="9">
    <source>
        <dbReference type="SAM" id="Phobius"/>
    </source>
</evidence>
<keyword evidence="4" id="KW-0119">Carbohydrate metabolism</keyword>
<dbReference type="InterPro" id="IPR050386">
    <property type="entry name" value="Glycosyl_hydrolase_5"/>
</dbReference>
<feature type="domain" description="Glycoside hydrolase family 5" evidence="11">
    <location>
        <begin position="55"/>
        <end position="343"/>
    </location>
</feature>
<feature type="chain" id="PRO_5041671151" evidence="10">
    <location>
        <begin position="32"/>
        <end position="640"/>
    </location>
</feature>
<keyword evidence="9" id="KW-0812">Transmembrane</keyword>
<keyword evidence="5 7" id="KW-0326">Glycosidase</keyword>
<dbReference type="InterPro" id="IPR018087">
    <property type="entry name" value="Glyco_hydro_5_CS"/>
</dbReference>
<dbReference type="SUPFAM" id="SSF81296">
    <property type="entry name" value="E set domains"/>
    <property type="match status" value="1"/>
</dbReference>
<feature type="region of interest" description="Disordered" evidence="8">
    <location>
        <begin position="560"/>
        <end position="606"/>
    </location>
</feature>
<dbReference type="GO" id="GO:0008422">
    <property type="term" value="F:beta-glucosidase activity"/>
    <property type="evidence" value="ECO:0007669"/>
    <property type="project" value="TreeGrafter"/>
</dbReference>
<dbReference type="EMBL" id="CP119317">
    <property type="protein sequence ID" value="WEK53525.1"/>
    <property type="molecule type" value="Genomic_DNA"/>
</dbReference>
<evidence type="ECO:0000256" key="1">
    <source>
        <dbReference type="ARBA" id="ARBA00022729"/>
    </source>
</evidence>
<keyword evidence="3" id="KW-0136">Cellulose degradation</keyword>
<gene>
    <name evidence="14" type="ORF">P0Y55_13165</name>
</gene>
<evidence type="ECO:0000256" key="7">
    <source>
        <dbReference type="RuleBase" id="RU361153"/>
    </source>
</evidence>
<evidence type="ECO:0000256" key="3">
    <source>
        <dbReference type="ARBA" id="ARBA00023001"/>
    </source>
</evidence>
<keyword evidence="1 10" id="KW-0732">Signal</keyword>
<sequence>MISIRFRKFMNLSIKSFTMLSLITVALPVHIDAASSKSEMQQMVEAMQPGWNLGNTFDAIGDETAWGNPVTTKELIQYIAASGYKSIRIPITWKQRMGDAPDYEIGDASFKRIEEVVGWALDEGLYVMINLHHDSEWIMKMESNHDAVLDRYKAAWVQIADRFRDYPDKLLFEGINEPRFSQDWNEDKPIYFEMLNELNTNFFNIVRKSGGLNGTRPLVLSTVTGSPAPARLEELAKTITQLNDANLIATIHYYGFYPFSVNMGGATTFNFEAKNDIEQTFNRVYDSFVAKGIPVIVGEYGLLGFDKSLGTIQHGEIIKFFEYMGYYVQSKKMMLMLWDNGQHLDRRELKWSDEQLYQANRASWTGRSSYTDSDSIYVKAGESAVDVLLPLQLNGNTLTEIKLGDKKLAERTDYTLDGSKLTIKASYIQSLLKEEFGVNATLTLSFSAGADWIVNLVHYDTPKLKSVKGSAESFVIPTSFNGDSLATMEATYKSGGVAGPGNWTSYKEYNYSFVPSYEFNVIKLTKDFFKEVQDGEVLLRMHFWSGEVVDYTVTKEGSSIVGVSSQEPESDTEQTSSDDPKSEDSTPVASESPAVEIANVSSPESDNNSKLMLWFGVGVIIAAGLGTGLYMLKKRKDKEL</sequence>